<feature type="region of interest" description="Disordered" evidence="5">
    <location>
        <begin position="558"/>
        <end position="579"/>
    </location>
</feature>
<dbReference type="Pfam" id="PF04000">
    <property type="entry name" value="Sas10_Utp3"/>
    <property type="match status" value="1"/>
</dbReference>
<dbReference type="PANTHER" id="PTHR13237">
    <property type="entry name" value="SOMETHING ABOUT SILENCING PROTEIN 10-RELATED"/>
    <property type="match status" value="1"/>
</dbReference>
<dbReference type="Proteomes" id="UP000186817">
    <property type="component" value="Unassembled WGS sequence"/>
</dbReference>
<evidence type="ECO:0000256" key="2">
    <source>
        <dbReference type="ARBA" id="ARBA00010979"/>
    </source>
</evidence>
<evidence type="ECO:0000256" key="4">
    <source>
        <dbReference type="ARBA" id="ARBA00023242"/>
    </source>
</evidence>
<evidence type="ECO:0000256" key="1">
    <source>
        <dbReference type="ARBA" id="ARBA00004123"/>
    </source>
</evidence>
<dbReference type="Pfam" id="PF09368">
    <property type="entry name" value="Sas10"/>
    <property type="match status" value="1"/>
</dbReference>
<feature type="compositionally biased region" description="Polar residues" evidence="5">
    <location>
        <begin position="408"/>
        <end position="418"/>
    </location>
</feature>
<evidence type="ECO:0000256" key="5">
    <source>
        <dbReference type="SAM" id="MobiDB-lite"/>
    </source>
</evidence>
<evidence type="ECO:0000256" key="3">
    <source>
        <dbReference type="ARBA" id="ARBA00022553"/>
    </source>
</evidence>
<gene>
    <name evidence="6" type="primary">Utp3</name>
    <name evidence="6" type="ORF">AK812_SmicGene33227</name>
</gene>
<feature type="compositionally biased region" description="Acidic residues" evidence="5">
    <location>
        <begin position="106"/>
        <end position="118"/>
    </location>
</feature>
<comment type="similarity">
    <text evidence="2">Belongs to the SAS10 family.</text>
</comment>
<evidence type="ECO:0000313" key="7">
    <source>
        <dbReference type="Proteomes" id="UP000186817"/>
    </source>
</evidence>
<dbReference type="GO" id="GO:0000462">
    <property type="term" value="P:maturation of SSU-rRNA from tricistronic rRNA transcript (SSU-rRNA, 5.8S rRNA, LSU-rRNA)"/>
    <property type="evidence" value="ECO:0007669"/>
    <property type="project" value="TreeGrafter"/>
</dbReference>
<feature type="region of interest" description="Disordered" evidence="5">
    <location>
        <begin position="374"/>
        <end position="481"/>
    </location>
</feature>
<dbReference type="PANTHER" id="PTHR13237:SF8">
    <property type="entry name" value="SOMETHING ABOUT SILENCING PROTEIN 10"/>
    <property type="match status" value="1"/>
</dbReference>
<reference evidence="6 7" key="1">
    <citation type="submission" date="2016-02" db="EMBL/GenBank/DDBJ databases">
        <title>Genome analysis of coral dinoflagellate symbionts highlights evolutionary adaptations to a symbiotic lifestyle.</title>
        <authorList>
            <person name="Aranda M."/>
            <person name="Li Y."/>
            <person name="Liew Y.J."/>
            <person name="Baumgarten S."/>
            <person name="Simakov O."/>
            <person name="Wilson M."/>
            <person name="Piel J."/>
            <person name="Ashoor H."/>
            <person name="Bougouffa S."/>
            <person name="Bajic V.B."/>
            <person name="Ryu T."/>
            <person name="Ravasi T."/>
            <person name="Bayer T."/>
            <person name="Micklem G."/>
            <person name="Kim H."/>
            <person name="Bhak J."/>
            <person name="Lajeunesse T.C."/>
            <person name="Voolstra C.R."/>
        </authorList>
    </citation>
    <scope>NUCLEOTIDE SEQUENCE [LARGE SCALE GENOMIC DNA]</scope>
    <source>
        <strain evidence="6 7">CCMP2467</strain>
    </source>
</reference>
<dbReference type="EMBL" id="LSRX01000959">
    <property type="protein sequence ID" value="OLP85749.1"/>
    <property type="molecule type" value="Genomic_DNA"/>
</dbReference>
<keyword evidence="7" id="KW-1185">Reference proteome</keyword>
<dbReference type="OrthoDB" id="203440at2759"/>
<dbReference type="OMA" id="KSMKPVW"/>
<dbReference type="InterPro" id="IPR018972">
    <property type="entry name" value="Sas10_C_dom"/>
</dbReference>
<evidence type="ECO:0000313" key="6">
    <source>
        <dbReference type="EMBL" id="OLP85749.1"/>
    </source>
</evidence>
<name>A0A1Q9CS51_SYMMI</name>
<keyword evidence="4" id="KW-0539">Nucleus</keyword>
<comment type="subcellular location">
    <subcellularLocation>
        <location evidence="1">Nucleus</location>
    </subcellularLocation>
</comment>
<accession>A0A1Q9CS51</accession>
<dbReference type="AlphaFoldDB" id="A0A1Q9CS51"/>
<dbReference type="InterPro" id="IPR007146">
    <property type="entry name" value="Sas10/Utp3/C1D"/>
</dbReference>
<dbReference type="GO" id="GO:0032040">
    <property type="term" value="C:small-subunit processome"/>
    <property type="evidence" value="ECO:0007669"/>
    <property type="project" value="TreeGrafter"/>
</dbReference>
<protein>
    <submittedName>
        <fullName evidence="6">Something about silencing protein 10</fullName>
    </submittedName>
</protein>
<sequence length="595" mass="65092">MARKPRGGRGGRGRGRGAPRRSGIEAYGQDEADEFLALDESGDEAVEDEEGEEDVMQLTPLDDGSKESRAKDKKSKKRSAEPDEEGVDLAPVSKGWGRGDFYGGEDAGDDSEGASDEDLTFKEAKKLEELRAARLQSLSDPLSALLGQGSGEGEDQNSKAQDVDAEFEAVFAEQAEKSMVQRDLSQLSDAKRKSLLKKESPELLPLLQDFQDKINTLLPLLSLLKPNAKTRLPSSGASYLEARVSLLLNHLANLSFYLMIKAEGADVRSHPVVSQLVWLRELGELMKAVDERVGTKLKKAVKQAKKLPDVVEGGDAETTEPPKAKVEVAQEITEKHSLSLAERLARLRGKSVKNGSSEPNKPGDSAAPLVSSLLRLPPSRRKANRGSGEAPADLDEIDPTLGAWMPSASLSQQLSEVQQHLRERKAKAAPQASDVNPEPRARAHRERVQTEIDPREAADSSQKELSLQARSGGDDDGLGEVVQEANAKSRIRKEKKEAERSAKMQAKLAQQYHPEKKVEGRRASSKQILENRGLVRFRKKKAGNARVANRQKYDKLVKRRKGAVQEMREGAADGATYDGEATGLRTNLRKSMKLG</sequence>
<keyword evidence="3" id="KW-0597">Phosphoprotein</keyword>
<feature type="compositionally biased region" description="Acidic residues" evidence="5">
    <location>
        <begin position="28"/>
        <end position="55"/>
    </location>
</feature>
<organism evidence="6 7">
    <name type="scientific">Symbiodinium microadriaticum</name>
    <name type="common">Dinoflagellate</name>
    <name type="synonym">Zooxanthella microadriatica</name>
    <dbReference type="NCBI Taxonomy" id="2951"/>
    <lineage>
        <taxon>Eukaryota</taxon>
        <taxon>Sar</taxon>
        <taxon>Alveolata</taxon>
        <taxon>Dinophyceae</taxon>
        <taxon>Suessiales</taxon>
        <taxon>Symbiodiniaceae</taxon>
        <taxon>Symbiodinium</taxon>
    </lineage>
</organism>
<feature type="region of interest" description="Disordered" evidence="5">
    <location>
        <begin position="304"/>
        <end position="324"/>
    </location>
</feature>
<proteinExistence type="inferred from homology"/>
<feature type="compositionally biased region" description="Basic residues" evidence="5">
    <location>
        <begin position="1"/>
        <end position="19"/>
    </location>
</feature>
<feature type="compositionally biased region" description="Basic and acidic residues" evidence="5">
    <location>
        <begin position="437"/>
        <end position="462"/>
    </location>
</feature>
<comment type="caution">
    <text evidence="6">The sequence shown here is derived from an EMBL/GenBank/DDBJ whole genome shotgun (WGS) entry which is preliminary data.</text>
</comment>
<feature type="region of interest" description="Disordered" evidence="5">
    <location>
        <begin position="1"/>
        <end position="120"/>
    </location>
</feature>